<dbReference type="AlphaFoldDB" id="A0AA37VXS9"/>
<sequence length="253" mass="27789">MARLAPLLACIFALGVLVSSPAKAAQLTVAVAANFKHTLEVLAEDFEKQTGHTINIATGSTGALYNQIVHGAPYDLFFAADTERPERLEREGLIAPGSRFSYAVGVLTLWRPQQTPQLSMLRNWGKKVAIANPKTAPYGVAAEQVLSAMKLDKDYRRRLVKGNNIVQTYQYVESRNVEMGFVSLSQLRAAGVDHNYVEVPQRYYDPIVQQAVQLKTSQQPELAKQFAQFVQGNTHIIADAGYRTPGAIDVSGL</sequence>
<dbReference type="NCBIfam" id="TIGR01256">
    <property type="entry name" value="modA"/>
    <property type="match status" value="1"/>
</dbReference>
<comment type="similarity">
    <text evidence="1">Belongs to the bacterial solute-binding protein ModA family.</text>
</comment>
<dbReference type="SUPFAM" id="SSF53850">
    <property type="entry name" value="Periplasmic binding protein-like II"/>
    <property type="match status" value="1"/>
</dbReference>
<evidence type="ECO:0000256" key="4">
    <source>
        <dbReference type="PIRSR" id="PIRSR004846-1"/>
    </source>
</evidence>
<organism evidence="6 7">
    <name type="scientific">Paraferrimonas sedimenticola</name>
    <dbReference type="NCBI Taxonomy" id="375674"/>
    <lineage>
        <taxon>Bacteria</taxon>
        <taxon>Pseudomonadati</taxon>
        <taxon>Pseudomonadota</taxon>
        <taxon>Gammaproteobacteria</taxon>
        <taxon>Alteromonadales</taxon>
        <taxon>Ferrimonadaceae</taxon>
        <taxon>Paraferrimonas</taxon>
    </lineage>
</organism>
<dbReference type="Pfam" id="PF13531">
    <property type="entry name" value="SBP_bac_11"/>
    <property type="match status" value="1"/>
</dbReference>
<evidence type="ECO:0000313" key="7">
    <source>
        <dbReference type="Proteomes" id="UP001161422"/>
    </source>
</evidence>
<feature type="binding site" evidence="4">
    <location>
        <position position="165"/>
    </location>
    <ligand>
        <name>molybdate</name>
        <dbReference type="ChEBI" id="CHEBI:36264"/>
    </ligand>
</feature>
<accession>A0AA37VXS9</accession>
<dbReference type="PANTHER" id="PTHR30632:SF14">
    <property type="entry name" value="TUNGSTATE_MOLYBDATE_CHROMATE-BINDING PROTEIN MODA"/>
    <property type="match status" value="1"/>
</dbReference>
<dbReference type="EMBL" id="BSNC01000002">
    <property type="protein sequence ID" value="GLP95395.1"/>
    <property type="molecule type" value="Genomic_DNA"/>
</dbReference>
<dbReference type="RefSeq" id="WP_095506714.1">
    <property type="nucleotide sequence ID" value="NZ_NRIR01000008.1"/>
</dbReference>
<comment type="caution">
    <text evidence="6">The sequence shown here is derived from an EMBL/GenBank/DDBJ whole genome shotgun (WGS) entry which is preliminary data.</text>
</comment>
<evidence type="ECO:0000256" key="5">
    <source>
        <dbReference type="SAM" id="SignalP"/>
    </source>
</evidence>
<feature type="chain" id="PRO_5041304934" evidence="5">
    <location>
        <begin position="25"/>
        <end position="253"/>
    </location>
</feature>
<protein>
    <submittedName>
        <fullName evidence="6">Molybdate ABC transporter substrate-binding protein</fullName>
    </submittedName>
</protein>
<dbReference type="Gene3D" id="3.40.190.10">
    <property type="entry name" value="Periplasmic binding protein-like II"/>
    <property type="match status" value="2"/>
</dbReference>
<reference evidence="6" key="1">
    <citation type="journal article" date="2014" name="Int. J. Syst. Evol. Microbiol.">
        <title>Complete genome sequence of Corynebacterium casei LMG S-19264T (=DSM 44701T), isolated from a smear-ripened cheese.</title>
        <authorList>
            <consortium name="US DOE Joint Genome Institute (JGI-PGF)"/>
            <person name="Walter F."/>
            <person name="Albersmeier A."/>
            <person name="Kalinowski J."/>
            <person name="Ruckert C."/>
        </authorList>
    </citation>
    <scope>NUCLEOTIDE SEQUENCE</scope>
    <source>
        <strain evidence="6">NBRC 101628</strain>
    </source>
</reference>
<evidence type="ECO:0000256" key="2">
    <source>
        <dbReference type="ARBA" id="ARBA00022723"/>
    </source>
</evidence>
<evidence type="ECO:0000256" key="1">
    <source>
        <dbReference type="ARBA" id="ARBA00009175"/>
    </source>
</evidence>
<reference evidence="6" key="2">
    <citation type="submission" date="2023-01" db="EMBL/GenBank/DDBJ databases">
        <title>Draft genome sequence of Paraferrimonas sedimenticola strain NBRC 101628.</title>
        <authorList>
            <person name="Sun Q."/>
            <person name="Mori K."/>
        </authorList>
    </citation>
    <scope>NUCLEOTIDE SEQUENCE</scope>
    <source>
        <strain evidence="6">NBRC 101628</strain>
    </source>
</reference>
<dbReference type="PANTHER" id="PTHR30632">
    <property type="entry name" value="MOLYBDATE-BINDING PERIPLASMIC PROTEIN"/>
    <property type="match status" value="1"/>
</dbReference>
<gene>
    <name evidence="6" type="primary">modA</name>
    <name evidence="6" type="ORF">GCM10007895_07010</name>
</gene>
<evidence type="ECO:0000256" key="3">
    <source>
        <dbReference type="ARBA" id="ARBA00022729"/>
    </source>
</evidence>
<keyword evidence="7" id="KW-1185">Reference proteome</keyword>
<dbReference type="CDD" id="cd13539">
    <property type="entry name" value="PBP2_AvModA"/>
    <property type="match status" value="1"/>
</dbReference>
<feature type="binding site" evidence="4">
    <location>
        <position position="61"/>
    </location>
    <ligand>
        <name>molybdate</name>
        <dbReference type="ChEBI" id="CHEBI:36264"/>
    </ligand>
</feature>
<dbReference type="InterPro" id="IPR050682">
    <property type="entry name" value="ModA/WtpA"/>
</dbReference>
<dbReference type="PIRSF" id="PIRSF004846">
    <property type="entry name" value="ModA"/>
    <property type="match status" value="1"/>
</dbReference>
<evidence type="ECO:0000313" key="6">
    <source>
        <dbReference type="EMBL" id="GLP95395.1"/>
    </source>
</evidence>
<dbReference type="InterPro" id="IPR005950">
    <property type="entry name" value="ModA"/>
</dbReference>
<dbReference type="GO" id="GO:0046872">
    <property type="term" value="F:metal ion binding"/>
    <property type="evidence" value="ECO:0007669"/>
    <property type="project" value="UniProtKB-KW"/>
</dbReference>
<dbReference type="GO" id="GO:0015689">
    <property type="term" value="P:molybdate ion transport"/>
    <property type="evidence" value="ECO:0007669"/>
    <property type="project" value="InterPro"/>
</dbReference>
<name>A0AA37VXS9_9GAMM</name>
<dbReference type="InterPro" id="IPR044084">
    <property type="entry name" value="AvModA-like_subst-bd"/>
</dbReference>
<feature type="signal peptide" evidence="5">
    <location>
        <begin position="1"/>
        <end position="24"/>
    </location>
</feature>
<keyword evidence="2 4" id="KW-0479">Metal-binding</keyword>
<keyword evidence="3 5" id="KW-0732">Signal</keyword>
<proteinExistence type="inferred from homology"/>
<dbReference type="GO" id="GO:0030973">
    <property type="term" value="F:molybdate ion binding"/>
    <property type="evidence" value="ECO:0007669"/>
    <property type="project" value="InterPro"/>
</dbReference>
<keyword evidence="4" id="KW-0500">Molybdenum</keyword>
<dbReference type="Proteomes" id="UP001161422">
    <property type="component" value="Unassembled WGS sequence"/>
</dbReference>